<dbReference type="PANTHER" id="PTHR43739:SF5">
    <property type="entry name" value="EXO-ALPHA-SIALIDASE"/>
    <property type="match status" value="1"/>
</dbReference>
<evidence type="ECO:0000313" key="1">
    <source>
        <dbReference type="EMBL" id="PIT00976.1"/>
    </source>
</evidence>
<dbReference type="Proteomes" id="UP000228930">
    <property type="component" value="Unassembled WGS sequence"/>
</dbReference>
<reference evidence="1 2" key="1">
    <citation type="submission" date="2015-06" db="EMBL/GenBank/DDBJ databases">
        <title>Comparative genome analysis of nirS-carrying Bradyrhizobium sp. strains.</title>
        <authorList>
            <person name="Ishii S."/>
            <person name="Jang J."/>
            <person name="Nishizawa T."/>
            <person name="Senoo K."/>
        </authorList>
    </citation>
    <scope>NUCLEOTIDE SEQUENCE [LARGE SCALE GENOMIC DNA]</scope>
    <source>
        <strain evidence="1 2">TSA1</strain>
    </source>
</reference>
<keyword evidence="2" id="KW-1185">Reference proteome</keyword>
<dbReference type="CDD" id="cd15482">
    <property type="entry name" value="Sialidase_non-viral"/>
    <property type="match status" value="1"/>
</dbReference>
<accession>A0A2M6U8P2</accession>
<comment type="caution">
    <text evidence="1">The sequence shown here is derived from an EMBL/GenBank/DDBJ whole genome shotgun (WGS) entry which is preliminary data.</text>
</comment>
<protein>
    <submittedName>
        <fullName evidence="1">Glycosyl hydrolase</fullName>
    </submittedName>
</protein>
<proteinExistence type="predicted"/>
<dbReference type="InterPro" id="IPR052025">
    <property type="entry name" value="Xyloglucanase_GH74"/>
</dbReference>
<dbReference type="InterPro" id="IPR015943">
    <property type="entry name" value="WD40/YVTN_repeat-like_dom_sf"/>
</dbReference>
<dbReference type="AlphaFoldDB" id="A0A2M6U8P2"/>
<dbReference type="Gene3D" id="2.130.10.10">
    <property type="entry name" value="YVTN repeat-like/Quinoprotein amine dehydrogenase"/>
    <property type="match status" value="3"/>
</dbReference>
<dbReference type="RefSeq" id="WP_100176189.1">
    <property type="nucleotide sequence ID" value="NZ_LFJC01000003.1"/>
</dbReference>
<dbReference type="EMBL" id="LFJC01000003">
    <property type="protein sequence ID" value="PIT00976.1"/>
    <property type="molecule type" value="Genomic_DNA"/>
</dbReference>
<dbReference type="GO" id="GO:0010411">
    <property type="term" value="P:xyloglucan metabolic process"/>
    <property type="evidence" value="ECO:0007669"/>
    <property type="project" value="TreeGrafter"/>
</dbReference>
<gene>
    <name evidence="1" type="ORF">TSA1_09530</name>
</gene>
<dbReference type="SUPFAM" id="SSF110296">
    <property type="entry name" value="Oligoxyloglucan reducing end-specific cellobiohydrolase"/>
    <property type="match status" value="1"/>
</dbReference>
<name>A0A2M6U8P2_9BRAD</name>
<dbReference type="GO" id="GO:0016787">
    <property type="term" value="F:hydrolase activity"/>
    <property type="evidence" value="ECO:0007669"/>
    <property type="project" value="UniProtKB-KW"/>
</dbReference>
<keyword evidence="1" id="KW-0378">Hydrolase</keyword>
<dbReference type="PANTHER" id="PTHR43739">
    <property type="entry name" value="XYLOGLUCANASE (EUROFUNG)"/>
    <property type="match status" value="1"/>
</dbReference>
<sequence length="345" mass="37624">MDSTIIVATAGQGMLRSNDKGKSWHRLGLGEPIEFDGIVRSLAVDPVRPERVYAGADCGVCLSDDAGAHWRRARGAIEGRTVWSLAVDPSNPSVIYAGTGAPSRAGFFKSTDSGETFSQIVEDFPEFCAGVNRPRLLTACVDPDDGNQVWFGLEEGGVWRSRDAGGTWERLDGEDRTIRHSDIHSIAILPATPSSPKTTFVLTVNTVYRSVDDGKTWSGKPSKERFDGMYYTRTIQPVSADENALLLAIGDGTPGIKTRIYRSNDRGETWSTAELKQTPNSTVWAFGAHPADPQLIYAGTKYGHLFTSKDAGKSWEKEWRDFSEITAVAWTPVAAPLKAHAKSDV</sequence>
<evidence type="ECO:0000313" key="2">
    <source>
        <dbReference type="Proteomes" id="UP000228930"/>
    </source>
</evidence>
<organism evidence="1 2">
    <name type="scientific">Bradyrhizobium nitroreducens</name>
    <dbReference type="NCBI Taxonomy" id="709803"/>
    <lineage>
        <taxon>Bacteria</taxon>
        <taxon>Pseudomonadati</taxon>
        <taxon>Pseudomonadota</taxon>
        <taxon>Alphaproteobacteria</taxon>
        <taxon>Hyphomicrobiales</taxon>
        <taxon>Nitrobacteraceae</taxon>
        <taxon>Bradyrhizobium</taxon>
    </lineage>
</organism>